<dbReference type="AlphaFoldDB" id="A0A3M7QL62"/>
<keyword evidence="2" id="KW-1185">Reference proteome</keyword>
<name>A0A3M7QL62_BRAPC</name>
<protein>
    <submittedName>
        <fullName evidence="1">Uncharacterized protein</fullName>
    </submittedName>
</protein>
<accession>A0A3M7QL62</accession>
<evidence type="ECO:0000313" key="1">
    <source>
        <dbReference type="EMBL" id="RNA12186.1"/>
    </source>
</evidence>
<reference evidence="1 2" key="1">
    <citation type="journal article" date="2018" name="Sci. Rep.">
        <title>Genomic signatures of local adaptation to the degree of environmental predictability in rotifers.</title>
        <authorList>
            <person name="Franch-Gras L."/>
            <person name="Hahn C."/>
            <person name="Garcia-Roger E.M."/>
            <person name="Carmona M.J."/>
            <person name="Serra M."/>
            <person name="Gomez A."/>
        </authorList>
    </citation>
    <scope>NUCLEOTIDE SEQUENCE [LARGE SCALE GENOMIC DNA]</scope>
    <source>
        <strain evidence="1">HYR1</strain>
    </source>
</reference>
<sequence length="112" mass="12151">MRQTFVQTLSWFEVGDCEESSIDFCDWAIKVEPTSGCDCCCINEGDGDRELLAVDSEPLYVFGALFNRELSGGGFVSALVRVAEFRVAGLDTAGLCSVGFSISVSKQMKLSM</sequence>
<evidence type="ECO:0000313" key="2">
    <source>
        <dbReference type="Proteomes" id="UP000276133"/>
    </source>
</evidence>
<dbReference type="EMBL" id="REGN01005750">
    <property type="protein sequence ID" value="RNA12186.1"/>
    <property type="molecule type" value="Genomic_DNA"/>
</dbReference>
<gene>
    <name evidence="1" type="ORF">BpHYR1_005894</name>
</gene>
<comment type="caution">
    <text evidence="1">The sequence shown here is derived from an EMBL/GenBank/DDBJ whole genome shotgun (WGS) entry which is preliminary data.</text>
</comment>
<proteinExistence type="predicted"/>
<dbReference type="Proteomes" id="UP000276133">
    <property type="component" value="Unassembled WGS sequence"/>
</dbReference>
<organism evidence="1 2">
    <name type="scientific">Brachionus plicatilis</name>
    <name type="common">Marine rotifer</name>
    <name type="synonym">Brachionus muelleri</name>
    <dbReference type="NCBI Taxonomy" id="10195"/>
    <lineage>
        <taxon>Eukaryota</taxon>
        <taxon>Metazoa</taxon>
        <taxon>Spiralia</taxon>
        <taxon>Gnathifera</taxon>
        <taxon>Rotifera</taxon>
        <taxon>Eurotatoria</taxon>
        <taxon>Monogononta</taxon>
        <taxon>Pseudotrocha</taxon>
        <taxon>Ploima</taxon>
        <taxon>Brachionidae</taxon>
        <taxon>Brachionus</taxon>
    </lineage>
</organism>